<dbReference type="Proteomes" id="UP000054776">
    <property type="component" value="Unassembled WGS sequence"/>
</dbReference>
<gene>
    <name evidence="1" type="ORF">T01_2384</name>
</gene>
<dbReference type="InParanoid" id="A0A0V1BGB0"/>
<keyword evidence="2" id="KW-1185">Reference proteome</keyword>
<accession>A0A0V1BGB0</accession>
<protein>
    <submittedName>
        <fullName evidence="1">Uncharacterized protein</fullName>
    </submittedName>
</protein>
<dbReference type="EMBL" id="JYDH01000049">
    <property type="protein sequence ID" value="KRY35836.1"/>
    <property type="molecule type" value="Genomic_DNA"/>
</dbReference>
<proteinExistence type="predicted"/>
<evidence type="ECO:0000313" key="2">
    <source>
        <dbReference type="Proteomes" id="UP000054776"/>
    </source>
</evidence>
<reference evidence="1 2" key="1">
    <citation type="submission" date="2015-01" db="EMBL/GenBank/DDBJ databases">
        <title>Evolution of Trichinella species and genotypes.</title>
        <authorList>
            <person name="Korhonen P.K."/>
            <person name="Edoardo P."/>
            <person name="Giuseppe L.R."/>
            <person name="Gasser R.B."/>
        </authorList>
    </citation>
    <scope>NUCLEOTIDE SEQUENCE [LARGE SCALE GENOMIC DNA]</scope>
    <source>
        <strain evidence="1">ISS3</strain>
    </source>
</reference>
<dbReference type="AlphaFoldDB" id="A0A0V1BGB0"/>
<evidence type="ECO:0000313" key="1">
    <source>
        <dbReference type="EMBL" id="KRY35836.1"/>
    </source>
</evidence>
<comment type="caution">
    <text evidence="1">The sequence shown here is derived from an EMBL/GenBank/DDBJ whole genome shotgun (WGS) entry which is preliminary data.</text>
</comment>
<name>A0A0V1BGB0_TRISP</name>
<organism evidence="1 2">
    <name type="scientific">Trichinella spiralis</name>
    <name type="common">Trichina worm</name>
    <dbReference type="NCBI Taxonomy" id="6334"/>
    <lineage>
        <taxon>Eukaryota</taxon>
        <taxon>Metazoa</taxon>
        <taxon>Ecdysozoa</taxon>
        <taxon>Nematoda</taxon>
        <taxon>Enoplea</taxon>
        <taxon>Dorylaimia</taxon>
        <taxon>Trichinellida</taxon>
        <taxon>Trichinellidae</taxon>
        <taxon>Trichinella</taxon>
    </lineage>
</organism>
<sequence>MGWQGSRTLENHFHTFPLCDFPKYYTFQWNILFLDRFHFCASIEAVASQFHPTQHSSLV</sequence>